<reference evidence="1" key="1">
    <citation type="submission" date="2020-11" db="EMBL/GenBank/DDBJ databases">
        <authorList>
            <person name="Tran Van P."/>
        </authorList>
    </citation>
    <scope>NUCLEOTIDE SEQUENCE</scope>
</reference>
<feature type="non-terminal residue" evidence="1">
    <location>
        <position position="1"/>
    </location>
</feature>
<protein>
    <submittedName>
        <fullName evidence="1">Uncharacterized protein</fullName>
    </submittedName>
</protein>
<proteinExistence type="predicted"/>
<sequence length="117" mass="13064">CPGGFFSLGVNSYAICVNLQLTWDEAQTFCGSLAAGARLAELETQAENDLLRTHLSSNGYPCDAYWIGGEELSLYGTFTWASNGGPMLFYSDTWYNYDWNDYGAVDNEAIYIYCPYN</sequence>
<evidence type="ECO:0000313" key="1">
    <source>
        <dbReference type="EMBL" id="CAD7236383.1"/>
    </source>
</evidence>
<dbReference type="Gene3D" id="3.10.100.10">
    <property type="entry name" value="Mannose-Binding Protein A, subunit A"/>
    <property type="match status" value="1"/>
</dbReference>
<feature type="non-terminal residue" evidence="1">
    <location>
        <position position="117"/>
    </location>
</feature>
<name>A0A7R8WW83_9CRUS</name>
<dbReference type="Pfam" id="PF00059">
    <property type="entry name" value="Lectin_C"/>
    <property type="match status" value="1"/>
</dbReference>
<dbReference type="InterPro" id="IPR001304">
    <property type="entry name" value="C-type_lectin-like"/>
</dbReference>
<accession>A0A7R8WW83</accession>
<dbReference type="InterPro" id="IPR016186">
    <property type="entry name" value="C-type_lectin-like/link_sf"/>
</dbReference>
<dbReference type="PROSITE" id="PS50041">
    <property type="entry name" value="C_TYPE_LECTIN_2"/>
    <property type="match status" value="1"/>
</dbReference>
<dbReference type="OrthoDB" id="6133475at2759"/>
<dbReference type="SUPFAM" id="SSF56436">
    <property type="entry name" value="C-type lectin-like"/>
    <property type="match status" value="1"/>
</dbReference>
<dbReference type="AlphaFoldDB" id="A0A7R8WW83"/>
<organism evidence="1">
    <name type="scientific">Cyprideis torosa</name>
    <dbReference type="NCBI Taxonomy" id="163714"/>
    <lineage>
        <taxon>Eukaryota</taxon>
        <taxon>Metazoa</taxon>
        <taxon>Ecdysozoa</taxon>
        <taxon>Arthropoda</taxon>
        <taxon>Crustacea</taxon>
        <taxon>Oligostraca</taxon>
        <taxon>Ostracoda</taxon>
        <taxon>Podocopa</taxon>
        <taxon>Podocopida</taxon>
        <taxon>Cytherocopina</taxon>
        <taxon>Cytheroidea</taxon>
        <taxon>Cytherideidae</taxon>
        <taxon>Cyprideis</taxon>
    </lineage>
</organism>
<gene>
    <name evidence="1" type="ORF">CTOB1V02_LOCUS14198</name>
</gene>
<dbReference type="EMBL" id="OB678682">
    <property type="protein sequence ID" value="CAD7236383.1"/>
    <property type="molecule type" value="Genomic_DNA"/>
</dbReference>
<dbReference type="InterPro" id="IPR016187">
    <property type="entry name" value="CTDL_fold"/>
</dbReference>
<dbReference type="CDD" id="cd00037">
    <property type="entry name" value="CLECT"/>
    <property type="match status" value="1"/>
</dbReference>